<accession>A0A2K8SEX0</accession>
<name>A0A2K8SEX0_9MOLU</name>
<feature type="transmembrane region" description="Helical" evidence="1">
    <location>
        <begin position="94"/>
        <end position="117"/>
    </location>
</feature>
<evidence type="ECO:0008006" key="4">
    <source>
        <dbReference type="Google" id="ProtNLM"/>
    </source>
</evidence>
<dbReference type="Proteomes" id="UP000231823">
    <property type="component" value="Chromosome"/>
</dbReference>
<evidence type="ECO:0000313" key="3">
    <source>
        <dbReference type="Proteomes" id="UP000231823"/>
    </source>
</evidence>
<keyword evidence="1" id="KW-0812">Transmembrane</keyword>
<dbReference type="RefSeq" id="WP_100916926.1">
    <property type="nucleotide sequence ID" value="NZ_CP025057.1"/>
</dbReference>
<feature type="transmembrane region" description="Helical" evidence="1">
    <location>
        <begin position="62"/>
        <end position="82"/>
    </location>
</feature>
<reference evidence="2 3" key="1">
    <citation type="submission" date="2017-12" db="EMBL/GenBank/DDBJ databases">
        <title>Complete genome sequence of Spiroplasma floricola 23-6 (ATCC 29989).</title>
        <authorList>
            <person name="Tsai Y.-M."/>
            <person name="Wu P.-S."/>
            <person name="Lo W.-S."/>
            <person name="Kuo C.-H."/>
        </authorList>
    </citation>
    <scope>NUCLEOTIDE SEQUENCE [LARGE SCALE GENOMIC DNA]</scope>
    <source>
        <strain evidence="2 3">23-6</strain>
    </source>
</reference>
<organism evidence="2 3">
    <name type="scientific">Spiroplasma floricola 23-6</name>
    <dbReference type="NCBI Taxonomy" id="1336749"/>
    <lineage>
        <taxon>Bacteria</taxon>
        <taxon>Bacillati</taxon>
        <taxon>Mycoplasmatota</taxon>
        <taxon>Mollicutes</taxon>
        <taxon>Entomoplasmatales</taxon>
        <taxon>Spiroplasmataceae</taxon>
        <taxon>Spiroplasma</taxon>
    </lineage>
</organism>
<keyword evidence="1" id="KW-1133">Transmembrane helix</keyword>
<evidence type="ECO:0000256" key="1">
    <source>
        <dbReference type="SAM" id="Phobius"/>
    </source>
</evidence>
<keyword evidence="3" id="KW-1185">Reference proteome</keyword>
<sequence>MDWQGYLIIIIVGLTFSLLVPIFIQLSIYSYKIIIQNVISAFNNYSNFKKDFLVLKRELYKFYIQTFVVFVLMTSIYIWAAFLIKPEEKEFLSYIIVISIIYFICLLEILIFAYFLIYKRLKKVKFLNKKEALDGFKELRQEMPKKLSYKSFEIEDTSKIDQVNKHFQRCQKYLKRKIANLKKTEDNYKKIKIFFWYLRANGSLFWFYAKNPLNLQIIVGQNLYEANKISTILIENFFSLLDKQELKLSEI</sequence>
<dbReference type="AlphaFoldDB" id="A0A2K8SEX0"/>
<keyword evidence="1" id="KW-0472">Membrane</keyword>
<feature type="transmembrane region" description="Helical" evidence="1">
    <location>
        <begin position="6"/>
        <end position="24"/>
    </location>
</feature>
<evidence type="ECO:0000313" key="2">
    <source>
        <dbReference type="EMBL" id="AUB31972.1"/>
    </source>
</evidence>
<protein>
    <recommendedName>
        <fullName evidence="4">Transmembrane protein</fullName>
    </recommendedName>
</protein>
<proteinExistence type="predicted"/>
<dbReference type="KEGG" id="sfz:SFLOR_v1c09240"/>
<dbReference type="EMBL" id="CP025057">
    <property type="protein sequence ID" value="AUB31972.1"/>
    <property type="molecule type" value="Genomic_DNA"/>
</dbReference>
<gene>
    <name evidence="2" type="ORF">SFLOR_v1c09240</name>
</gene>